<evidence type="ECO:0000313" key="2">
    <source>
        <dbReference type="EMBL" id="KAL2801493.1"/>
    </source>
</evidence>
<organism evidence="2 3">
    <name type="scientific">Aspergillus granulosus</name>
    <dbReference type="NCBI Taxonomy" id="176169"/>
    <lineage>
        <taxon>Eukaryota</taxon>
        <taxon>Fungi</taxon>
        <taxon>Dikarya</taxon>
        <taxon>Ascomycota</taxon>
        <taxon>Pezizomycotina</taxon>
        <taxon>Eurotiomycetes</taxon>
        <taxon>Eurotiomycetidae</taxon>
        <taxon>Eurotiales</taxon>
        <taxon>Aspergillaceae</taxon>
        <taxon>Aspergillus</taxon>
        <taxon>Aspergillus subgen. Nidulantes</taxon>
    </lineage>
</organism>
<reference evidence="2 3" key="1">
    <citation type="submission" date="2024-07" db="EMBL/GenBank/DDBJ databases">
        <title>Section-level genome sequencing and comparative genomics of Aspergillus sections Usti and Cavernicolus.</title>
        <authorList>
            <consortium name="Lawrence Berkeley National Laboratory"/>
            <person name="Nybo J.L."/>
            <person name="Vesth T.C."/>
            <person name="Theobald S."/>
            <person name="Frisvad J.C."/>
            <person name="Larsen T.O."/>
            <person name="Kjaerboelling I."/>
            <person name="Rothschild-Mancinelli K."/>
            <person name="Lyhne E.K."/>
            <person name="Kogle M.E."/>
            <person name="Barry K."/>
            <person name="Clum A."/>
            <person name="Na H."/>
            <person name="Ledsgaard L."/>
            <person name="Lin J."/>
            <person name="Lipzen A."/>
            <person name="Kuo A."/>
            <person name="Riley R."/>
            <person name="Mondo S."/>
            <person name="Labutti K."/>
            <person name="Haridas S."/>
            <person name="Pangalinan J."/>
            <person name="Salamov A.A."/>
            <person name="Simmons B.A."/>
            <person name="Magnuson J.K."/>
            <person name="Chen J."/>
            <person name="Drula E."/>
            <person name="Henrissat B."/>
            <person name="Wiebenga A."/>
            <person name="Lubbers R.J."/>
            <person name="Gomes A.C."/>
            <person name="Makela M.R."/>
            <person name="Stajich J."/>
            <person name="Grigoriev I.V."/>
            <person name="Mortensen U.H."/>
            <person name="De Vries R.P."/>
            <person name="Baker S.E."/>
            <person name="Andersen M.R."/>
        </authorList>
    </citation>
    <scope>NUCLEOTIDE SEQUENCE [LARGE SCALE GENOMIC DNA]</scope>
    <source>
        <strain evidence="2 3">CBS 588.65</strain>
    </source>
</reference>
<feature type="compositionally biased region" description="Basic and acidic residues" evidence="1">
    <location>
        <begin position="62"/>
        <end position="79"/>
    </location>
</feature>
<proteinExistence type="predicted"/>
<name>A0ABR4GQZ6_9EURO</name>
<gene>
    <name evidence="2" type="ORF">BJX63DRAFT_438834</name>
</gene>
<protein>
    <submittedName>
        <fullName evidence="2">Uncharacterized protein</fullName>
    </submittedName>
</protein>
<dbReference type="EMBL" id="JBFXLT010000437">
    <property type="protein sequence ID" value="KAL2801493.1"/>
    <property type="molecule type" value="Genomic_DNA"/>
</dbReference>
<evidence type="ECO:0000313" key="3">
    <source>
        <dbReference type="Proteomes" id="UP001610334"/>
    </source>
</evidence>
<dbReference type="Proteomes" id="UP001610334">
    <property type="component" value="Unassembled WGS sequence"/>
</dbReference>
<feature type="region of interest" description="Disordered" evidence="1">
    <location>
        <begin position="1"/>
        <end position="79"/>
    </location>
</feature>
<comment type="caution">
    <text evidence="2">The sequence shown here is derived from an EMBL/GenBank/DDBJ whole genome shotgun (WGS) entry which is preliminary data.</text>
</comment>
<accession>A0ABR4GQZ6</accession>
<sequence>MEIQQLLGQPYSRLGMGDDAELHSSKHKGTSAAKFKEIGREWDKAAGLRNPKDVIAARTRSSKKDAVENDSPSKGKGTD</sequence>
<feature type="compositionally biased region" description="Basic and acidic residues" evidence="1">
    <location>
        <begin position="34"/>
        <end position="52"/>
    </location>
</feature>
<evidence type="ECO:0000256" key="1">
    <source>
        <dbReference type="SAM" id="MobiDB-lite"/>
    </source>
</evidence>
<keyword evidence="3" id="KW-1185">Reference proteome</keyword>